<evidence type="ECO:0000313" key="2">
    <source>
        <dbReference type="Proteomes" id="UP001432027"/>
    </source>
</evidence>
<reference evidence="1" key="1">
    <citation type="submission" date="2023-10" db="EMBL/GenBank/DDBJ databases">
        <title>Genome assembly of Pristionchus species.</title>
        <authorList>
            <person name="Yoshida K."/>
            <person name="Sommer R.J."/>
        </authorList>
    </citation>
    <scope>NUCLEOTIDE SEQUENCE</scope>
    <source>
        <strain evidence="1">RS0144</strain>
    </source>
</reference>
<feature type="non-terminal residue" evidence="1">
    <location>
        <position position="1"/>
    </location>
</feature>
<name>A0AAV5SDT8_9BILA</name>
<feature type="non-terminal residue" evidence="1">
    <location>
        <position position="229"/>
    </location>
</feature>
<dbReference type="Proteomes" id="UP001432027">
    <property type="component" value="Unassembled WGS sequence"/>
</dbReference>
<organism evidence="1 2">
    <name type="scientific">Pristionchus entomophagus</name>
    <dbReference type="NCBI Taxonomy" id="358040"/>
    <lineage>
        <taxon>Eukaryota</taxon>
        <taxon>Metazoa</taxon>
        <taxon>Ecdysozoa</taxon>
        <taxon>Nematoda</taxon>
        <taxon>Chromadorea</taxon>
        <taxon>Rhabditida</taxon>
        <taxon>Rhabditina</taxon>
        <taxon>Diplogasteromorpha</taxon>
        <taxon>Diplogasteroidea</taxon>
        <taxon>Neodiplogasteridae</taxon>
        <taxon>Pristionchus</taxon>
    </lineage>
</organism>
<dbReference type="AlphaFoldDB" id="A0AAV5SDT8"/>
<gene>
    <name evidence="1" type="ORF">PENTCL1PPCAC_3686</name>
</gene>
<evidence type="ECO:0000313" key="1">
    <source>
        <dbReference type="EMBL" id="GMS81511.1"/>
    </source>
</evidence>
<protein>
    <recommendedName>
        <fullName evidence="3">Apple domain-containing protein</fullName>
    </recommendedName>
</protein>
<proteinExistence type="predicted"/>
<evidence type="ECO:0008006" key="3">
    <source>
        <dbReference type="Google" id="ProtNLM"/>
    </source>
</evidence>
<comment type="caution">
    <text evidence="1">The sequence shown here is derived from an EMBL/GenBank/DDBJ whole genome shotgun (WGS) entry which is preliminary data.</text>
</comment>
<dbReference type="EMBL" id="BTSX01000001">
    <property type="protein sequence ID" value="GMS81511.1"/>
    <property type="molecule type" value="Genomic_DNA"/>
</dbReference>
<keyword evidence="2" id="KW-1185">Reference proteome</keyword>
<sequence length="229" mass="24642">QIIPGGLSKPACQVICMDNPQCTAIQLTTTGNCVIFGGIVSATYGQCPAPFTCMLKTNTGCAPKPRRPIDLGYIAHYCSGAVQQAPIDNGTVLPCGGHSPGNRTVYIDALMHDGTNQVLENAGDAGMHWDDGIGSWYMIFSASTGTVAHYFLAAKCVRPRAIPVPECECEQIPLYTTANRPTVATPPLFAAIACPSSNIRTYCLNLRRESYFTANKGRLYCANKVWMQV</sequence>
<accession>A0AAV5SDT8</accession>